<dbReference type="HOGENOM" id="CLU_000445_70_20_6"/>
<dbReference type="SMART" id="SM00091">
    <property type="entry name" value="PAS"/>
    <property type="match status" value="2"/>
</dbReference>
<dbReference type="SMART" id="SM00267">
    <property type="entry name" value="GGDEF"/>
    <property type="match status" value="1"/>
</dbReference>
<accession>K4KP14</accession>
<dbReference type="PANTHER" id="PTHR44757:SF2">
    <property type="entry name" value="BIOFILM ARCHITECTURE MAINTENANCE PROTEIN MBAA"/>
    <property type="match status" value="1"/>
</dbReference>
<dbReference type="RefSeq" id="WP_015049070.1">
    <property type="nucleotide sequence ID" value="NC_018868.3"/>
</dbReference>
<dbReference type="Gene3D" id="3.20.20.450">
    <property type="entry name" value="EAL domain"/>
    <property type="match status" value="1"/>
</dbReference>
<keyword evidence="6" id="KW-1185">Reference proteome</keyword>
<dbReference type="PANTHER" id="PTHR44757">
    <property type="entry name" value="DIGUANYLATE CYCLASE DGCP"/>
    <property type="match status" value="1"/>
</dbReference>
<dbReference type="FunFam" id="3.20.20.450:FF:000001">
    <property type="entry name" value="Cyclic di-GMP phosphodiesterase yahA"/>
    <property type="match status" value="1"/>
</dbReference>
<evidence type="ECO:0000259" key="4">
    <source>
        <dbReference type="PROSITE" id="PS50887"/>
    </source>
</evidence>
<dbReference type="SUPFAM" id="SSF55073">
    <property type="entry name" value="Nucleotide cyclase"/>
    <property type="match status" value="1"/>
</dbReference>
<dbReference type="InterPro" id="IPR013767">
    <property type="entry name" value="PAS_fold"/>
</dbReference>
<dbReference type="eggNOG" id="COG5001">
    <property type="taxonomic scope" value="Bacteria"/>
</dbReference>
<dbReference type="PROSITE" id="PS50887">
    <property type="entry name" value="GGDEF"/>
    <property type="match status" value="1"/>
</dbReference>
<feature type="domain" description="EAL" evidence="3">
    <location>
        <begin position="682"/>
        <end position="935"/>
    </location>
</feature>
<dbReference type="Gene3D" id="3.30.70.270">
    <property type="match status" value="1"/>
</dbReference>
<organism evidence="5 6">
    <name type="scientific">Simiduia agarivorans (strain DSM 21679 / JCM 13881 / BCRC 17597 / SA1)</name>
    <dbReference type="NCBI Taxonomy" id="1117647"/>
    <lineage>
        <taxon>Bacteria</taxon>
        <taxon>Pseudomonadati</taxon>
        <taxon>Pseudomonadota</taxon>
        <taxon>Gammaproteobacteria</taxon>
        <taxon>Cellvibrionales</taxon>
        <taxon>Cellvibrionaceae</taxon>
        <taxon>Simiduia</taxon>
    </lineage>
</organism>
<dbReference type="InterPro" id="IPR000014">
    <property type="entry name" value="PAS"/>
</dbReference>
<evidence type="ECO:0000256" key="2">
    <source>
        <dbReference type="ARBA" id="ARBA00022636"/>
    </source>
</evidence>
<sequence>MKAIAKGAASETAFLAPPATPTTGMGVPWFWDCGADRLTVGARFNKFSSDRQRPARMVDLLACFSGVDRQAFADQLAALASQPGSYREQLLTDYRRQPVLLSAECVSQGLVMGQLVPAQQFMGTELESFVLAMHQPACLWDYDLGLVACNTGFEALTGWNERQLRKLSGTENILTCGMAVAIEPDHHRLCEQLKAGQAVVAEVQLELAARPVRMRYTPLKMGPGRSDLLLLECISIDAADGQPRELRQLIDQIQDIILYLDQWGEVKVANRCAREFFAGAEPLGQNLIELFEGNADLLPLHRDVLSVVRHNRPRLDEKLSVQFRNKRYWFDVDQVPTSDTLSGAVDGVLLVLRDISESVHVNRQLLESEHRYQAFISNCMDGIWCCQIDPPVAVNLPVEQQVDLLAQRAVFTECNQQMAVLRERRAPSDLLGEKVFDQGLGVHRATVREFVQSDYQLVEAPSFRHMEDGRRLELTVSTIGIVEQGQLVHVWGITRDVTERYHAMARMEYQAHHDSLTGLPNRHALYKTIRTTLDERAPEQAMALLLIDLNRFKDLNDALGHQVGDSLLKQVGPRLREELSESDAFIARLGGDEFAIFLPAIRNPQQAVVAAHRVLDAIKQPYNIDGFHTEMGAAVGIALRSAQANDVSHLMRYADVAMYQAKSEYSGVVVYSAAKDPNQGLRFSLISELRRAIREQELLLNFQPKIELQSRRVHGFEALVRWQHPTQGFIPPAEFIPMAEATDVIHPLTEWVLEQSIRQCKQWHAQNFFVTVAVNLSARNLLDEKLPHKVTQLLEKYQLPAVALELEITESAIVLDPDRALMILNQLSEQGVRISIDDFGTGYSSLAYLKKLPVNALKIDRSFVMDMLTDRQDEVIVKSTVNLAHNLGLHVVAEGVENERTLQALAALGCNQAQGYHLGRPMPEGQVLDWFRASPWKADAQS</sequence>
<dbReference type="OrthoDB" id="6597954at2"/>
<reference evidence="5 6" key="1">
    <citation type="journal article" date="2013" name="Genome Announc.">
        <title>Complete genome sequence of Simiduia agarivorans SA1(T), a marine bacterium able to degrade a variety of polysaccharides.</title>
        <authorList>
            <person name="Lin S.Y."/>
            <person name="Shieh W.Y."/>
            <person name="Chen J.S."/>
            <person name="Tang S.L."/>
        </authorList>
    </citation>
    <scope>NUCLEOTIDE SEQUENCE [LARGE SCALE GENOMIC DNA]</scope>
    <source>
        <strain evidence="6">DSM 21679 / JCM 13881 / BCRC 17597 / SA1</strain>
    </source>
</reference>
<dbReference type="EC" id="3.1.4.52" evidence="1"/>
<feature type="domain" description="GGDEF" evidence="4">
    <location>
        <begin position="540"/>
        <end position="676"/>
    </location>
</feature>
<dbReference type="Pfam" id="PF00563">
    <property type="entry name" value="EAL"/>
    <property type="match status" value="1"/>
</dbReference>
<dbReference type="GO" id="GO:0071111">
    <property type="term" value="F:cyclic-guanylate-specific phosphodiesterase activity"/>
    <property type="evidence" value="ECO:0007669"/>
    <property type="project" value="UniProtKB-EC"/>
</dbReference>
<dbReference type="SMART" id="SM00052">
    <property type="entry name" value="EAL"/>
    <property type="match status" value="1"/>
</dbReference>
<dbReference type="InterPro" id="IPR000160">
    <property type="entry name" value="GGDEF_dom"/>
</dbReference>
<dbReference type="InterPro" id="IPR052155">
    <property type="entry name" value="Biofilm_reg_signaling"/>
</dbReference>
<dbReference type="CDD" id="cd01948">
    <property type="entry name" value="EAL"/>
    <property type="match status" value="1"/>
</dbReference>
<dbReference type="EMBL" id="CP003746">
    <property type="protein sequence ID" value="AFV00920.1"/>
    <property type="molecule type" value="Genomic_DNA"/>
</dbReference>
<dbReference type="InterPro" id="IPR035919">
    <property type="entry name" value="EAL_sf"/>
</dbReference>
<keyword evidence="2" id="KW-0973">c-di-GMP</keyword>
<dbReference type="Gene3D" id="3.30.450.20">
    <property type="entry name" value="PAS domain"/>
    <property type="match status" value="2"/>
</dbReference>
<dbReference type="InterPro" id="IPR043128">
    <property type="entry name" value="Rev_trsase/Diguanyl_cyclase"/>
</dbReference>
<dbReference type="Proteomes" id="UP000000466">
    <property type="component" value="Chromosome"/>
</dbReference>
<dbReference type="AlphaFoldDB" id="K4KP14"/>
<evidence type="ECO:0000256" key="1">
    <source>
        <dbReference type="ARBA" id="ARBA00012282"/>
    </source>
</evidence>
<dbReference type="GO" id="GO:0006355">
    <property type="term" value="P:regulation of DNA-templated transcription"/>
    <property type="evidence" value="ECO:0007669"/>
    <property type="project" value="InterPro"/>
</dbReference>
<dbReference type="InterPro" id="IPR029787">
    <property type="entry name" value="Nucleotide_cyclase"/>
</dbReference>
<dbReference type="PROSITE" id="PS50883">
    <property type="entry name" value="EAL"/>
    <property type="match status" value="1"/>
</dbReference>
<dbReference type="CDD" id="cd01949">
    <property type="entry name" value="GGDEF"/>
    <property type="match status" value="1"/>
</dbReference>
<evidence type="ECO:0000313" key="6">
    <source>
        <dbReference type="Proteomes" id="UP000000466"/>
    </source>
</evidence>
<dbReference type="SUPFAM" id="SSF141868">
    <property type="entry name" value="EAL domain-like"/>
    <property type="match status" value="1"/>
</dbReference>
<dbReference type="Pfam" id="PF00989">
    <property type="entry name" value="PAS"/>
    <property type="match status" value="1"/>
</dbReference>
<dbReference type="STRING" id="1117647.M5M_18955"/>
<gene>
    <name evidence="5" type="ordered locus">M5M_18955</name>
</gene>
<protein>
    <recommendedName>
        <fullName evidence="1">cyclic-guanylate-specific phosphodiesterase</fullName>
        <ecNumber evidence="1">3.1.4.52</ecNumber>
    </recommendedName>
</protein>
<dbReference type="NCBIfam" id="TIGR00254">
    <property type="entry name" value="GGDEF"/>
    <property type="match status" value="1"/>
</dbReference>
<dbReference type="InterPro" id="IPR001633">
    <property type="entry name" value="EAL_dom"/>
</dbReference>
<dbReference type="InterPro" id="IPR035965">
    <property type="entry name" value="PAS-like_dom_sf"/>
</dbReference>
<proteinExistence type="predicted"/>
<name>K4KP14_SIMAS</name>
<evidence type="ECO:0000259" key="3">
    <source>
        <dbReference type="PROSITE" id="PS50883"/>
    </source>
</evidence>
<dbReference type="SUPFAM" id="SSF55785">
    <property type="entry name" value="PYP-like sensor domain (PAS domain)"/>
    <property type="match status" value="2"/>
</dbReference>
<dbReference type="KEGG" id="saga:M5M_18955"/>
<evidence type="ECO:0000313" key="5">
    <source>
        <dbReference type="EMBL" id="AFV00920.1"/>
    </source>
</evidence>
<dbReference type="Pfam" id="PF00990">
    <property type="entry name" value="GGDEF"/>
    <property type="match status" value="1"/>
</dbReference>